<dbReference type="Pfam" id="PF00149">
    <property type="entry name" value="Metallophos"/>
    <property type="match status" value="1"/>
</dbReference>
<evidence type="ECO:0000256" key="5">
    <source>
        <dbReference type="ARBA" id="ARBA00023136"/>
    </source>
</evidence>
<organism evidence="8 9">
    <name type="scientific">Cyclonatronum proteinivorum</name>
    <dbReference type="NCBI Taxonomy" id="1457365"/>
    <lineage>
        <taxon>Bacteria</taxon>
        <taxon>Pseudomonadati</taxon>
        <taxon>Balneolota</taxon>
        <taxon>Balneolia</taxon>
        <taxon>Balneolales</taxon>
        <taxon>Cyclonatronaceae</taxon>
        <taxon>Cyclonatronum</taxon>
    </lineage>
</organism>
<protein>
    <submittedName>
        <fullName evidence="8">UDP-2,3-diacylglucosamine hydrolase</fullName>
    </submittedName>
</protein>
<keyword evidence="1" id="KW-1003">Cell membrane</keyword>
<dbReference type="KEGG" id="cprv:CYPRO_2282"/>
<keyword evidence="4 8" id="KW-0378">Hydrolase</keyword>
<dbReference type="RefSeq" id="WP_114984703.1">
    <property type="nucleotide sequence ID" value="NZ_CP027806.1"/>
</dbReference>
<evidence type="ECO:0000259" key="7">
    <source>
        <dbReference type="Pfam" id="PF00149"/>
    </source>
</evidence>
<dbReference type="GO" id="GO:0009245">
    <property type="term" value="P:lipid A biosynthetic process"/>
    <property type="evidence" value="ECO:0007669"/>
    <property type="project" value="TreeGrafter"/>
</dbReference>
<dbReference type="GO" id="GO:0008758">
    <property type="term" value="F:UDP-2,3-diacylglucosamine hydrolase activity"/>
    <property type="evidence" value="ECO:0007669"/>
    <property type="project" value="TreeGrafter"/>
</dbReference>
<evidence type="ECO:0000256" key="2">
    <source>
        <dbReference type="ARBA" id="ARBA00022519"/>
    </source>
</evidence>
<name>A0A345UM26_9BACT</name>
<evidence type="ECO:0000256" key="4">
    <source>
        <dbReference type="ARBA" id="ARBA00022801"/>
    </source>
</evidence>
<dbReference type="PANTHER" id="PTHR34990">
    <property type="entry name" value="UDP-2,3-DIACYLGLUCOSAMINE HYDROLASE-RELATED"/>
    <property type="match status" value="1"/>
</dbReference>
<keyword evidence="5" id="KW-0472">Membrane</keyword>
<dbReference type="PANTHER" id="PTHR34990:SF1">
    <property type="entry name" value="UDP-2,3-DIACYLGLUCOSAMINE HYDROLASE"/>
    <property type="match status" value="1"/>
</dbReference>
<keyword evidence="3" id="KW-0479">Metal-binding</keyword>
<dbReference type="SUPFAM" id="SSF56300">
    <property type="entry name" value="Metallo-dependent phosphatases"/>
    <property type="match status" value="1"/>
</dbReference>
<sequence length="269" mass="31625">MSEEVTPCAGDYVFVSDVHLGGFEVAENERIERNMLELLRHVEENKLRLVIAGDLFDYWMDYRNQWPRIFDRVLEAFQGFHERTQTSTLFITGNHDNWTGPKLPEIGFELEHEYRILEIEQRKVLVMHGDGLSDPDMKLPRPAFHRFLRNPYFIKLYQFFFPPAAGIELMRQFSKKSKLRDYMLRPDNKPRMLDVWATEFLKADNKADVLLCGHHHNAIHLKVGTREYLNLGNFGFGETLALHTKEGFALVKWDCANRRFQHLKTAITV</sequence>
<evidence type="ECO:0000256" key="6">
    <source>
        <dbReference type="ARBA" id="ARBA00023211"/>
    </source>
</evidence>
<keyword evidence="2" id="KW-0997">Cell inner membrane</keyword>
<dbReference type="Gene3D" id="3.60.21.10">
    <property type="match status" value="1"/>
</dbReference>
<reference evidence="8 9" key="1">
    <citation type="submission" date="2018-03" db="EMBL/GenBank/DDBJ databases">
        <title>Phenotypic and genomic properties of Cyclonatronum proteinivorum gen. nov., sp. nov., a haloalkaliphilic bacteroidete from soda lakes possessing Na+-translocating rhodopsin.</title>
        <authorList>
            <person name="Toshchakov S.V."/>
            <person name="Korzhenkov A."/>
            <person name="Samarov N.I."/>
            <person name="Kublanov I.V."/>
            <person name="Muntyan M.S."/>
            <person name="Sorokin D.Y."/>
        </authorList>
    </citation>
    <scope>NUCLEOTIDE SEQUENCE [LARGE SCALE GENOMIC DNA]</scope>
    <source>
        <strain evidence="8 9">Omega</strain>
    </source>
</reference>
<accession>A0A345UM26</accession>
<dbReference type="AlphaFoldDB" id="A0A345UM26"/>
<proteinExistence type="predicted"/>
<feature type="domain" description="Calcineurin-like phosphoesterase" evidence="7">
    <location>
        <begin position="13"/>
        <end position="217"/>
    </location>
</feature>
<dbReference type="Proteomes" id="UP000254808">
    <property type="component" value="Chromosome"/>
</dbReference>
<dbReference type="InterPro" id="IPR029052">
    <property type="entry name" value="Metallo-depent_PP-like"/>
</dbReference>
<evidence type="ECO:0000256" key="3">
    <source>
        <dbReference type="ARBA" id="ARBA00022723"/>
    </source>
</evidence>
<dbReference type="EMBL" id="CP027806">
    <property type="protein sequence ID" value="AXJ01528.1"/>
    <property type="molecule type" value="Genomic_DNA"/>
</dbReference>
<gene>
    <name evidence="8" type="ORF">CYPRO_2282</name>
</gene>
<dbReference type="OrthoDB" id="9802481at2"/>
<dbReference type="GO" id="GO:0016020">
    <property type="term" value="C:membrane"/>
    <property type="evidence" value="ECO:0007669"/>
    <property type="project" value="GOC"/>
</dbReference>
<dbReference type="InterPro" id="IPR004843">
    <property type="entry name" value="Calcineurin-like_PHP"/>
</dbReference>
<dbReference type="InterPro" id="IPR043461">
    <property type="entry name" value="LpxH-like"/>
</dbReference>
<dbReference type="GO" id="GO:0046872">
    <property type="term" value="F:metal ion binding"/>
    <property type="evidence" value="ECO:0007669"/>
    <property type="project" value="UniProtKB-KW"/>
</dbReference>
<evidence type="ECO:0000313" key="8">
    <source>
        <dbReference type="EMBL" id="AXJ01528.1"/>
    </source>
</evidence>
<evidence type="ECO:0000256" key="1">
    <source>
        <dbReference type="ARBA" id="ARBA00022475"/>
    </source>
</evidence>
<keyword evidence="9" id="KW-1185">Reference proteome</keyword>
<evidence type="ECO:0000313" key="9">
    <source>
        <dbReference type="Proteomes" id="UP000254808"/>
    </source>
</evidence>
<keyword evidence="6" id="KW-0464">Manganese</keyword>